<gene>
    <name evidence="2" type="ORF">ABCS64_06650</name>
</gene>
<comment type="caution">
    <text evidence="2">The sequence shown here is derived from an EMBL/GenBank/DDBJ whole genome shotgun (WGS) entry which is preliminary data.</text>
</comment>
<evidence type="ECO:0000259" key="1">
    <source>
        <dbReference type="Pfam" id="PF09937"/>
    </source>
</evidence>
<organism evidence="2 3">
    <name type="scientific">Dentiradicibacter hellwigii</name>
    <dbReference type="NCBI Taxonomy" id="3149053"/>
    <lineage>
        <taxon>Bacteria</taxon>
        <taxon>Pseudomonadati</taxon>
        <taxon>Pseudomonadota</taxon>
        <taxon>Betaproteobacteria</taxon>
        <taxon>Rhodocyclales</taxon>
        <taxon>Rhodocyclaceae</taxon>
        <taxon>Dentiradicibacter</taxon>
    </lineage>
</organism>
<reference evidence="3" key="1">
    <citation type="submission" date="2024-06" db="EMBL/GenBank/DDBJ databases">
        <title>Radixoralia hellwigii gen. nov., sp nov., isolated from a root canal in the human oral cavity.</title>
        <authorList>
            <person name="Bartsch S."/>
            <person name="Wittmer A."/>
            <person name="Schulz A.-K."/>
            <person name="Neumann-Schaal M."/>
            <person name="Wolf J."/>
            <person name="Gronow S."/>
            <person name="Tennert C."/>
            <person name="Haecker G."/>
            <person name="Cieplik F."/>
            <person name="Al-Ahmad A."/>
        </authorList>
    </citation>
    <scope>NUCLEOTIDE SEQUENCE [LARGE SCALE GENOMIC DNA]</scope>
    <source>
        <strain evidence="3">Wk13</strain>
    </source>
</reference>
<dbReference type="EMBL" id="JBEUWX010000002">
    <property type="protein sequence ID" value="MFA9949997.1"/>
    <property type="molecule type" value="Genomic_DNA"/>
</dbReference>
<sequence>MVARVTYSLPAFTGKEIGLPTLLPPEKQTPLCEADEFAGEINASSLIQESDYAPYKPKCDVLLVNATAYSPGGKPMGRWPVGFRFGNAIEKYLQVTGPRLYKQPLSALGGYVLGEPAACTSVPVCYELAFGGPNLEAEASILNAYAETKEPTETAQAQARASRQLMDELPARYQANPIGCGRGIKSIDRTRQSLARIKTASVPRQQQTQGQIEQKPLLAPQIEQFKNPYRGQRDYPVVGFGPIGRWWSPRMRLAGTHDTRWKQTQWPKSPLDHDYRYWNCAPEDQQIDYPQGGEEIVLAHLTRQSAMEGRADRLILPKQDLQLLVRLNVGVLMFAPMHIDTLIIDFKANTLSVVRRATVSAKTQVRQLELGTWPAGTAMELDEADRQNALAHVREREGRG</sequence>
<dbReference type="Pfam" id="PF09937">
    <property type="entry name" value="DUF2169"/>
    <property type="match status" value="1"/>
</dbReference>
<protein>
    <submittedName>
        <fullName evidence="2">DUF2169 domain-containing protein</fullName>
    </submittedName>
</protein>
<accession>A0ABV4UFQ0</accession>
<feature type="domain" description="DUF2169" evidence="1">
    <location>
        <begin position="26"/>
        <end position="356"/>
    </location>
</feature>
<dbReference type="RefSeq" id="WP_418891901.1">
    <property type="nucleotide sequence ID" value="NZ_JBEUWX010000002.1"/>
</dbReference>
<dbReference type="InterPro" id="IPR018683">
    <property type="entry name" value="DUF2169"/>
</dbReference>
<name>A0ABV4UFQ0_9RHOO</name>
<dbReference type="Proteomes" id="UP001574673">
    <property type="component" value="Unassembled WGS sequence"/>
</dbReference>
<proteinExistence type="predicted"/>
<evidence type="ECO:0000313" key="2">
    <source>
        <dbReference type="EMBL" id="MFA9949997.1"/>
    </source>
</evidence>
<evidence type="ECO:0000313" key="3">
    <source>
        <dbReference type="Proteomes" id="UP001574673"/>
    </source>
</evidence>
<keyword evidence="3" id="KW-1185">Reference proteome</keyword>